<dbReference type="Pfam" id="PF11625">
    <property type="entry name" value="DUF3253"/>
    <property type="match status" value="1"/>
</dbReference>
<dbReference type="Pfam" id="PF00293">
    <property type="entry name" value="NUDIX"/>
    <property type="match status" value="1"/>
</dbReference>
<protein>
    <submittedName>
        <fullName evidence="2">DUF3253 domain-containing protein</fullName>
    </submittedName>
</protein>
<dbReference type="RefSeq" id="WP_377213578.1">
    <property type="nucleotide sequence ID" value="NZ_JBHTJV010000025.1"/>
</dbReference>
<feature type="domain" description="Nudix hydrolase" evidence="1">
    <location>
        <begin position="1"/>
        <end position="137"/>
    </location>
</feature>
<proteinExistence type="predicted"/>
<dbReference type="PROSITE" id="PS51462">
    <property type="entry name" value="NUDIX"/>
    <property type="match status" value="1"/>
</dbReference>
<dbReference type="InterPro" id="IPR036388">
    <property type="entry name" value="WH-like_DNA-bd_sf"/>
</dbReference>
<dbReference type="InterPro" id="IPR021660">
    <property type="entry name" value="DUF3253"/>
</dbReference>
<gene>
    <name evidence="2" type="ORF">ACFQ14_15075</name>
</gene>
<evidence type="ECO:0000313" key="3">
    <source>
        <dbReference type="Proteomes" id="UP001597101"/>
    </source>
</evidence>
<dbReference type="SUPFAM" id="SSF55811">
    <property type="entry name" value="Nudix"/>
    <property type="match status" value="1"/>
</dbReference>
<organism evidence="2 3">
    <name type="scientific">Pseudahrensia aquimaris</name>
    <dbReference type="NCBI Taxonomy" id="744461"/>
    <lineage>
        <taxon>Bacteria</taxon>
        <taxon>Pseudomonadati</taxon>
        <taxon>Pseudomonadota</taxon>
        <taxon>Alphaproteobacteria</taxon>
        <taxon>Hyphomicrobiales</taxon>
        <taxon>Ahrensiaceae</taxon>
        <taxon>Pseudahrensia</taxon>
    </lineage>
</organism>
<sequence>MTDTEPRIEKICPVVLRRNGEGFDILAFRHPEAGNQIIQVMLEDDEAPRTAALRELTEESGLKADGEPLDLGKSKGIEKSEAWHFFACPVSTAPDEWVHTAPDDSEQEFSFFWQPFADFVDEEEWHPAFIRVIRFAQSKLERMDEATRNRIAPKRDSGLADTIMTMAHERGAEKSLCPSEVARAIAGKDEKQWRALMKPIRAEAVRMARAGNVAITRKGKPVDPDDFKGIYRIALPK</sequence>
<reference evidence="3" key="1">
    <citation type="journal article" date="2019" name="Int. J. Syst. Evol. Microbiol.">
        <title>The Global Catalogue of Microorganisms (GCM) 10K type strain sequencing project: providing services to taxonomists for standard genome sequencing and annotation.</title>
        <authorList>
            <consortium name="The Broad Institute Genomics Platform"/>
            <consortium name="The Broad Institute Genome Sequencing Center for Infectious Disease"/>
            <person name="Wu L."/>
            <person name="Ma J."/>
        </authorList>
    </citation>
    <scope>NUCLEOTIDE SEQUENCE [LARGE SCALE GENOMIC DNA]</scope>
    <source>
        <strain evidence="3">CCUG 60023</strain>
    </source>
</reference>
<dbReference type="SUPFAM" id="SSF46785">
    <property type="entry name" value="Winged helix' DNA-binding domain"/>
    <property type="match status" value="1"/>
</dbReference>
<dbReference type="InterPro" id="IPR015797">
    <property type="entry name" value="NUDIX_hydrolase-like_dom_sf"/>
</dbReference>
<dbReference type="Gene3D" id="3.90.79.10">
    <property type="entry name" value="Nucleoside Triphosphate Pyrophosphohydrolase"/>
    <property type="match status" value="1"/>
</dbReference>
<dbReference type="Gene3D" id="1.10.10.10">
    <property type="entry name" value="Winged helix-like DNA-binding domain superfamily/Winged helix DNA-binding domain"/>
    <property type="match status" value="1"/>
</dbReference>
<dbReference type="InterPro" id="IPR000086">
    <property type="entry name" value="NUDIX_hydrolase_dom"/>
</dbReference>
<comment type="caution">
    <text evidence="2">The sequence shown here is derived from an EMBL/GenBank/DDBJ whole genome shotgun (WGS) entry which is preliminary data.</text>
</comment>
<name>A0ABW3FGX4_9HYPH</name>
<evidence type="ECO:0000259" key="1">
    <source>
        <dbReference type="PROSITE" id="PS51462"/>
    </source>
</evidence>
<keyword evidence="3" id="KW-1185">Reference proteome</keyword>
<dbReference type="Proteomes" id="UP001597101">
    <property type="component" value="Unassembled WGS sequence"/>
</dbReference>
<dbReference type="InterPro" id="IPR036390">
    <property type="entry name" value="WH_DNA-bd_sf"/>
</dbReference>
<dbReference type="EMBL" id="JBHTJV010000025">
    <property type="protein sequence ID" value="MFD0917724.1"/>
    <property type="molecule type" value="Genomic_DNA"/>
</dbReference>
<accession>A0ABW3FGX4</accession>
<evidence type="ECO:0000313" key="2">
    <source>
        <dbReference type="EMBL" id="MFD0917724.1"/>
    </source>
</evidence>